<evidence type="ECO:0000256" key="3">
    <source>
        <dbReference type="ARBA" id="ARBA00022692"/>
    </source>
</evidence>
<feature type="transmembrane region" description="Helical" evidence="6">
    <location>
        <begin position="57"/>
        <end position="82"/>
    </location>
</feature>
<dbReference type="InterPro" id="IPR004477">
    <property type="entry name" value="ComEC_N"/>
</dbReference>
<reference evidence="8 9" key="1">
    <citation type="submission" date="2018-11" db="EMBL/GenBank/DDBJ databases">
        <title>Gordonia insulae sp. nov., isolated from an island soil.</title>
        <authorList>
            <person name="Kim Y.S."/>
            <person name="Kim S.B."/>
        </authorList>
    </citation>
    <scope>NUCLEOTIDE SEQUENCE [LARGE SCALE GENOMIC DNA]</scope>
    <source>
        <strain evidence="8 9">MMS17-SY073</strain>
    </source>
</reference>
<name>A0A3G8JF29_9ACTN</name>
<keyword evidence="5 6" id="KW-0472">Membrane</keyword>
<feature type="domain" description="ComEC/Rec2-related protein" evidence="7">
    <location>
        <begin position="221"/>
        <end position="362"/>
    </location>
</feature>
<dbReference type="GO" id="GO:0005886">
    <property type="term" value="C:plasma membrane"/>
    <property type="evidence" value="ECO:0007669"/>
    <property type="project" value="UniProtKB-SubCell"/>
</dbReference>
<feature type="transmembrane region" description="Helical" evidence="6">
    <location>
        <begin position="244"/>
        <end position="267"/>
    </location>
</feature>
<organism evidence="8 9">
    <name type="scientific">Gordonia insulae</name>
    <dbReference type="NCBI Taxonomy" id="2420509"/>
    <lineage>
        <taxon>Bacteria</taxon>
        <taxon>Bacillati</taxon>
        <taxon>Actinomycetota</taxon>
        <taxon>Actinomycetes</taxon>
        <taxon>Mycobacteriales</taxon>
        <taxon>Gordoniaceae</taxon>
        <taxon>Gordonia</taxon>
    </lineage>
</organism>
<evidence type="ECO:0000313" key="8">
    <source>
        <dbReference type="EMBL" id="AZG43518.1"/>
    </source>
</evidence>
<evidence type="ECO:0000313" key="9">
    <source>
        <dbReference type="Proteomes" id="UP000271469"/>
    </source>
</evidence>
<sequence length="373" mass="38247">MIGGFLPSGDYRLVTPAATVWLVSLVALAASTVLVQALAIAAGVVCAIAVASAWRGWVGWSTVSLVVVVGGMAAVTAGAIAFRLEARAVHPLSHSEGKTRVTAIIRDDAVALGPAAASRVRVRVDVDGVAGRQVAPVSAELTGGSSEWSELLPGQHFTAVVRVARPRGGDLMVARLSAVSTPTLLGRPPPHQRLAGAIRQRLQMVSARALGPEAAGLLPGLVLGDTSSLDAVVREDFRDAGLTHLVAVSGSNFAIVCGAAVMVVRIAGASPRVTAIVGAVIVVAFVILVRPSPSVLRAAMMGMVGLLALAGSRHAQAMPALGAATIVGLLWWPELAVAPGFALSVLATAGLVLWSAGLRDWLRDRGYRRDSPS</sequence>
<dbReference type="KEGG" id="gom:D7316_00084"/>
<protein>
    <submittedName>
        <fullName evidence="8">ComE operon protein 3</fullName>
    </submittedName>
</protein>
<dbReference type="PANTHER" id="PTHR30619:SF7">
    <property type="entry name" value="BETA-LACTAMASE DOMAIN PROTEIN"/>
    <property type="match status" value="1"/>
</dbReference>
<gene>
    <name evidence="8" type="primary">comEC</name>
    <name evidence="8" type="ORF">D7316_00084</name>
</gene>
<evidence type="ECO:0000256" key="1">
    <source>
        <dbReference type="ARBA" id="ARBA00004651"/>
    </source>
</evidence>
<dbReference type="Proteomes" id="UP000271469">
    <property type="component" value="Chromosome"/>
</dbReference>
<feature type="transmembrane region" description="Helical" evidence="6">
    <location>
        <begin position="335"/>
        <end position="358"/>
    </location>
</feature>
<evidence type="ECO:0000256" key="5">
    <source>
        <dbReference type="ARBA" id="ARBA00023136"/>
    </source>
</evidence>
<dbReference type="Pfam" id="PF03772">
    <property type="entry name" value="Competence"/>
    <property type="match status" value="1"/>
</dbReference>
<proteinExistence type="predicted"/>
<comment type="subcellular location">
    <subcellularLocation>
        <location evidence="1">Cell membrane</location>
        <topology evidence="1">Multi-pass membrane protein</topology>
    </subcellularLocation>
</comment>
<feature type="transmembrane region" description="Helical" evidence="6">
    <location>
        <begin position="273"/>
        <end position="289"/>
    </location>
</feature>
<keyword evidence="4 6" id="KW-1133">Transmembrane helix</keyword>
<keyword evidence="2" id="KW-1003">Cell membrane</keyword>
<dbReference type="InterPro" id="IPR052159">
    <property type="entry name" value="Competence_DNA_uptake"/>
</dbReference>
<evidence type="ECO:0000256" key="2">
    <source>
        <dbReference type="ARBA" id="ARBA00022475"/>
    </source>
</evidence>
<dbReference type="PANTHER" id="PTHR30619">
    <property type="entry name" value="DNA INTERNALIZATION/COMPETENCE PROTEIN COMEC/REC2"/>
    <property type="match status" value="1"/>
</dbReference>
<evidence type="ECO:0000259" key="7">
    <source>
        <dbReference type="Pfam" id="PF03772"/>
    </source>
</evidence>
<evidence type="ECO:0000256" key="4">
    <source>
        <dbReference type="ARBA" id="ARBA00022989"/>
    </source>
</evidence>
<dbReference type="AlphaFoldDB" id="A0A3G8JF29"/>
<feature type="transmembrane region" description="Helical" evidence="6">
    <location>
        <begin position="20"/>
        <end position="51"/>
    </location>
</feature>
<dbReference type="EMBL" id="CP033972">
    <property type="protein sequence ID" value="AZG43518.1"/>
    <property type="molecule type" value="Genomic_DNA"/>
</dbReference>
<accession>A0A3G8JF29</accession>
<dbReference type="NCBIfam" id="TIGR00360">
    <property type="entry name" value="ComEC_N-term"/>
    <property type="match status" value="1"/>
</dbReference>
<keyword evidence="9" id="KW-1185">Reference proteome</keyword>
<keyword evidence="3 6" id="KW-0812">Transmembrane</keyword>
<evidence type="ECO:0000256" key="6">
    <source>
        <dbReference type="SAM" id="Phobius"/>
    </source>
</evidence>